<accession>A0A8K0GPG2</accession>
<organism evidence="1 2">
    <name type="scientific">Rhamnella rubrinervis</name>
    <dbReference type="NCBI Taxonomy" id="2594499"/>
    <lineage>
        <taxon>Eukaryota</taxon>
        <taxon>Viridiplantae</taxon>
        <taxon>Streptophyta</taxon>
        <taxon>Embryophyta</taxon>
        <taxon>Tracheophyta</taxon>
        <taxon>Spermatophyta</taxon>
        <taxon>Magnoliopsida</taxon>
        <taxon>eudicotyledons</taxon>
        <taxon>Gunneridae</taxon>
        <taxon>Pentapetalae</taxon>
        <taxon>rosids</taxon>
        <taxon>fabids</taxon>
        <taxon>Rosales</taxon>
        <taxon>Rhamnaceae</taxon>
        <taxon>rhamnoid group</taxon>
        <taxon>Rhamneae</taxon>
        <taxon>Rhamnella</taxon>
    </lineage>
</organism>
<proteinExistence type="predicted"/>
<gene>
    <name evidence="1" type="ORF">FNV43_RR27186</name>
</gene>
<keyword evidence="2" id="KW-1185">Reference proteome</keyword>
<sequence length="89" mass="9778">MLEGKSDCLMMLQLVTTIGRTGYIKLLYGEPSDPLWASYPAVDKVIESARGYPSQRLPILKVAKTLQPLSSKLSQREGETNNFYGQAGG</sequence>
<evidence type="ECO:0000313" key="1">
    <source>
        <dbReference type="EMBL" id="KAF3432446.1"/>
    </source>
</evidence>
<protein>
    <submittedName>
        <fullName evidence="1">Uncharacterized protein</fullName>
    </submittedName>
</protein>
<comment type="caution">
    <text evidence="1">The sequence shown here is derived from an EMBL/GenBank/DDBJ whole genome shotgun (WGS) entry which is preliminary data.</text>
</comment>
<dbReference type="EMBL" id="VOIH02000012">
    <property type="protein sequence ID" value="KAF3432446.1"/>
    <property type="molecule type" value="Genomic_DNA"/>
</dbReference>
<dbReference type="Proteomes" id="UP000796880">
    <property type="component" value="Unassembled WGS sequence"/>
</dbReference>
<evidence type="ECO:0000313" key="2">
    <source>
        <dbReference type="Proteomes" id="UP000796880"/>
    </source>
</evidence>
<name>A0A8K0GPG2_9ROSA</name>
<reference evidence="1" key="1">
    <citation type="submission" date="2020-03" db="EMBL/GenBank/DDBJ databases">
        <title>A high-quality chromosome-level genome assembly of a woody plant with both climbing and erect habits, Rhamnella rubrinervis.</title>
        <authorList>
            <person name="Lu Z."/>
            <person name="Yang Y."/>
            <person name="Zhu X."/>
            <person name="Sun Y."/>
        </authorList>
    </citation>
    <scope>NUCLEOTIDE SEQUENCE</scope>
    <source>
        <strain evidence="1">BYM</strain>
        <tissue evidence="1">Leaf</tissue>
    </source>
</reference>
<dbReference type="AlphaFoldDB" id="A0A8K0GPG2"/>